<dbReference type="Proteomes" id="UP000667802">
    <property type="component" value="Unassembled WGS sequence"/>
</dbReference>
<sequence>MKAQATTTKLKDIKNRAIALAKSLGLTLTQTKHFKKHVGQGLDLRTKRGWLILCDRLNQLAGGVVVRLLKQSALAA</sequence>
<gene>
    <name evidence="1" type="ORF">G7B40_041060</name>
</gene>
<evidence type="ECO:0000313" key="2">
    <source>
        <dbReference type="Proteomes" id="UP000667802"/>
    </source>
</evidence>
<protein>
    <submittedName>
        <fullName evidence="1">Uncharacterized protein</fullName>
    </submittedName>
</protein>
<name>A0AAP5IGS7_9CYAN</name>
<accession>A0AAP5IGS7</accession>
<dbReference type="EMBL" id="JAALHA020000041">
    <property type="protein sequence ID" value="MDR9900877.1"/>
    <property type="molecule type" value="Genomic_DNA"/>
</dbReference>
<organism evidence="1 2">
    <name type="scientific">Aetokthonos hydrillicola Thurmond2011</name>
    <dbReference type="NCBI Taxonomy" id="2712845"/>
    <lineage>
        <taxon>Bacteria</taxon>
        <taxon>Bacillati</taxon>
        <taxon>Cyanobacteriota</taxon>
        <taxon>Cyanophyceae</taxon>
        <taxon>Nostocales</taxon>
        <taxon>Hapalosiphonaceae</taxon>
        <taxon>Aetokthonos</taxon>
    </lineage>
</organism>
<dbReference type="RefSeq" id="WP_208343397.1">
    <property type="nucleotide sequence ID" value="NZ_CAWQFN010000310.1"/>
</dbReference>
<evidence type="ECO:0000313" key="1">
    <source>
        <dbReference type="EMBL" id="MDR9900877.1"/>
    </source>
</evidence>
<comment type="caution">
    <text evidence="1">The sequence shown here is derived from an EMBL/GenBank/DDBJ whole genome shotgun (WGS) entry which is preliminary data.</text>
</comment>
<proteinExistence type="predicted"/>
<keyword evidence="2" id="KW-1185">Reference proteome</keyword>
<dbReference type="AlphaFoldDB" id="A0AAP5IGS7"/>
<reference evidence="2" key="1">
    <citation type="journal article" date="2021" name="Science">
        <title>Hunting the eagle killer: A cyanobacterial neurotoxin causes vacuolar myelinopathy.</title>
        <authorList>
            <person name="Breinlinger S."/>
            <person name="Phillips T.J."/>
            <person name="Haram B.N."/>
            <person name="Mares J."/>
            <person name="Martinez Yerena J.A."/>
            <person name="Hrouzek P."/>
            <person name="Sobotka R."/>
            <person name="Henderson W.M."/>
            <person name="Schmieder P."/>
            <person name="Williams S.M."/>
            <person name="Lauderdale J.D."/>
            <person name="Wilde H.D."/>
            <person name="Gerrin W."/>
            <person name="Kust A."/>
            <person name="Washington J.W."/>
            <person name="Wagner C."/>
            <person name="Geier B."/>
            <person name="Liebeke M."/>
            <person name="Enke H."/>
            <person name="Niedermeyer T.H.J."/>
            <person name="Wilde S.B."/>
        </authorList>
    </citation>
    <scope>NUCLEOTIDE SEQUENCE [LARGE SCALE GENOMIC DNA]</scope>
    <source>
        <strain evidence="2">Thurmond2011</strain>
    </source>
</reference>